<dbReference type="Gene3D" id="3.10.450.50">
    <property type="match status" value="1"/>
</dbReference>
<dbReference type="InterPro" id="IPR037401">
    <property type="entry name" value="SnoaL-like"/>
</dbReference>
<dbReference type="Pfam" id="PF12680">
    <property type="entry name" value="SnoaL_2"/>
    <property type="match status" value="1"/>
</dbReference>
<organism evidence="2 3">
    <name type="scientific">Actinomycetospora endophytica</name>
    <dbReference type="NCBI Taxonomy" id="2291215"/>
    <lineage>
        <taxon>Bacteria</taxon>
        <taxon>Bacillati</taxon>
        <taxon>Actinomycetota</taxon>
        <taxon>Actinomycetes</taxon>
        <taxon>Pseudonocardiales</taxon>
        <taxon>Pseudonocardiaceae</taxon>
        <taxon>Actinomycetospora</taxon>
    </lineage>
</organism>
<gene>
    <name evidence="2" type="ORF">LQ327_01915</name>
</gene>
<dbReference type="InterPro" id="IPR032710">
    <property type="entry name" value="NTF2-like_dom_sf"/>
</dbReference>
<accession>A0ABS8P1N8</accession>
<dbReference type="Proteomes" id="UP001199469">
    <property type="component" value="Unassembled WGS sequence"/>
</dbReference>
<evidence type="ECO:0000313" key="2">
    <source>
        <dbReference type="EMBL" id="MCD2192149.1"/>
    </source>
</evidence>
<evidence type="ECO:0000313" key="3">
    <source>
        <dbReference type="Proteomes" id="UP001199469"/>
    </source>
</evidence>
<dbReference type="EMBL" id="JAJNDB010000001">
    <property type="protein sequence ID" value="MCD2192149.1"/>
    <property type="molecule type" value="Genomic_DNA"/>
</dbReference>
<feature type="domain" description="SnoaL-like" evidence="1">
    <location>
        <begin position="14"/>
        <end position="118"/>
    </location>
</feature>
<protein>
    <submittedName>
        <fullName evidence="2">Nuclear transport factor 2 family protein</fullName>
    </submittedName>
</protein>
<proteinExistence type="predicted"/>
<reference evidence="2 3" key="1">
    <citation type="submission" date="2021-11" db="EMBL/GenBank/DDBJ databases">
        <title>Draft genome sequence of Actinomycetospora sp. SF1 isolated from the rhizosphere soil.</title>
        <authorList>
            <person name="Duangmal K."/>
            <person name="Chantavorakit T."/>
        </authorList>
    </citation>
    <scope>NUCLEOTIDE SEQUENCE [LARGE SCALE GENOMIC DNA]</scope>
    <source>
        <strain evidence="2 3">TBRC 5722</strain>
    </source>
</reference>
<name>A0ABS8P1N8_9PSEU</name>
<evidence type="ECO:0000259" key="1">
    <source>
        <dbReference type="Pfam" id="PF12680"/>
    </source>
</evidence>
<sequence>MTTTTEHPRLVSTRDAFEALKTGDLEPILAQTSDEVVMVNDLGSGPWRELRGKKAVLEFFYSFVGIFEGTFAQDVLGGWGWDDGVVLLIHEHGTANGVAFDNRAIYMFVAGPDGRWRELRTMDMDRAHLEQFWTRWTSSS</sequence>
<dbReference type="SUPFAM" id="SSF54427">
    <property type="entry name" value="NTF2-like"/>
    <property type="match status" value="1"/>
</dbReference>
<dbReference type="RefSeq" id="WP_230729838.1">
    <property type="nucleotide sequence ID" value="NZ_JAJNDB010000001.1"/>
</dbReference>
<comment type="caution">
    <text evidence="2">The sequence shown here is derived from an EMBL/GenBank/DDBJ whole genome shotgun (WGS) entry which is preliminary data.</text>
</comment>
<keyword evidence="3" id="KW-1185">Reference proteome</keyword>